<name>A0A2U1KD47_ARTAN</name>
<protein>
    <submittedName>
        <fullName evidence="1">Uncharacterized protein</fullName>
    </submittedName>
</protein>
<dbReference type="EMBL" id="PKPP01022306">
    <property type="protein sequence ID" value="PWA34543.1"/>
    <property type="molecule type" value="Genomic_DNA"/>
</dbReference>
<sequence length="107" mass="12268">MQHAYDMSAYASYPVNMVMAQNPYDEMYQGTNTEMIPIINEFVSSFNIMDQYSHQLNRTLSDDFSHFLYANQDNLVDSFVTLVENQDNKSVIMMPSNSESENSGSVQ</sequence>
<evidence type="ECO:0000313" key="1">
    <source>
        <dbReference type="EMBL" id="PWA34543.1"/>
    </source>
</evidence>
<reference evidence="1 2" key="1">
    <citation type="journal article" date="2018" name="Mol. Plant">
        <title>The genome of Artemisia annua provides insight into the evolution of Asteraceae family and artemisinin biosynthesis.</title>
        <authorList>
            <person name="Shen Q."/>
            <person name="Zhang L."/>
            <person name="Liao Z."/>
            <person name="Wang S."/>
            <person name="Yan T."/>
            <person name="Shi P."/>
            <person name="Liu M."/>
            <person name="Fu X."/>
            <person name="Pan Q."/>
            <person name="Wang Y."/>
            <person name="Lv Z."/>
            <person name="Lu X."/>
            <person name="Zhang F."/>
            <person name="Jiang W."/>
            <person name="Ma Y."/>
            <person name="Chen M."/>
            <person name="Hao X."/>
            <person name="Li L."/>
            <person name="Tang Y."/>
            <person name="Lv G."/>
            <person name="Zhou Y."/>
            <person name="Sun X."/>
            <person name="Brodelius P.E."/>
            <person name="Rose J.K.C."/>
            <person name="Tang K."/>
        </authorList>
    </citation>
    <scope>NUCLEOTIDE SEQUENCE [LARGE SCALE GENOMIC DNA]</scope>
    <source>
        <strain evidence="2">cv. Huhao1</strain>
        <tissue evidence="1">Leaf</tissue>
    </source>
</reference>
<evidence type="ECO:0000313" key="2">
    <source>
        <dbReference type="Proteomes" id="UP000245207"/>
    </source>
</evidence>
<accession>A0A2U1KD47</accession>
<proteinExistence type="predicted"/>
<comment type="caution">
    <text evidence="1">The sequence shown here is derived from an EMBL/GenBank/DDBJ whole genome shotgun (WGS) entry which is preliminary data.</text>
</comment>
<keyword evidence="2" id="KW-1185">Reference proteome</keyword>
<dbReference type="AlphaFoldDB" id="A0A2U1KD47"/>
<organism evidence="1 2">
    <name type="scientific">Artemisia annua</name>
    <name type="common">Sweet wormwood</name>
    <dbReference type="NCBI Taxonomy" id="35608"/>
    <lineage>
        <taxon>Eukaryota</taxon>
        <taxon>Viridiplantae</taxon>
        <taxon>Streptophyta</taxon>
        <taxon>Embryophyta</taxon>
        <taxon>Tracheophyta</taxon>
        <taxon>Spermatophyta</taxon>
        <taxon>Magnoliopsida</taxon>
        <taxon>eudicotyledons</taxon>
        <taxon>Gunneridae</taxon>
        <taxon>Pentapetalae</taxon>
        <taxon>asterids</taxon>
        <taxon>campanulids</taxon>
        <taxon>Asterales</taxon>
        <taxon>Asteraceae</taxon>
        <taxon>Asteroideae</taxon>
        <taxon>Anthemideae</taxon>
        <taxon>Artemisiinae</taxon>
        <taxon>Artemisia</taxon>
    </lineage>
</organism>
<dbReference type="Proteomes" id="UP000245207">
    <property type="component" value="Unassembled WGS sequence"/>
</dbReference>
<gene>
    <name evidence="1" type="ORF">CTI12_AA618050</name>
</gene>